<sequence>MKKVSVAIITFIALATSALAQSKDSMQVIPIDKSPADIVYYPSRAAFDRNEDKTPNIRVVYSRPQKNGREIFGKLEDYGKVWRTGANECTEIKFYQDVQVGDKTIKAGSYSLFTIPNKEKWTIILNSVTDKWGAYFYDKAKDVLRFDVPVKTPINPIEAFTILFKDDTNKNIRMIMGWDTSYVEVPFKVLKSKNSL</sequence>
<evidence type="ECO:0000256" key="1">
    <source>
        <dbReference type="SAM" id="SignalP"/>
    </source>
</evidence>
<dbReference type="eggNOG" id="COG0457">
    <property type="taxonomic scope" value="Bacteria"/>
</dbReference>
<dbReference type="OrthoDB" id="195456at2"/>
<proteinExistence type="predicted"/>
<keyword evidence="3" id="KW-1185">Reference proteome</keyword>
<evidence type="ECO:0000313" key="3">
    <source>
        <dbReference type="Proteomes" id="UP000007590"/>
    </source>
</evidence>
<dbReference type="AlphaFoldDB" id="H8KL96"/>
<dbReference type="STRING" id="929556.Solca_4189"/>
<feature type="chain" id="PRO_5003612905" description="DUF2911 domain-containing protein" evidence="1">
    <location>
        <begin position="21"/>
        <end position="196"/>
    </location>
</feature>
<dbReference type="KEGG" id="scn:Solca_4189"/>
<gene>
    <name evidence="2" type="ordered locus">Solca_4189</name>
</gene>
<reference evidence="2" key="1">
    <citation type="submission" date="2012-02" db="EMBL/GenBank/DDBJ databases">
        <title>The complete genome of Solitalea canadensis DSM 3403.</title>
        <authorList>
            <consortium name="US DOE Joint Genome Institute (JGI-PGF)"/>
            <person name="Lucas S."/>
            <person name="Copeland A."/>
            <person name="Lapidus A."/>
            <person name="Glavina del Rio T."/>
            <person name="Dalin E."/>
            <person name="Tice H."/>
            <person name="Bruce D."/>
            <person name="Goodwin L."/>
            <person name="Pitluck S."/>
            <person name="Peters L."/>
            <person name="Ovchinnikova G."/>
            <person name="Lu M."/>
            <person name="Kyrpides N."/>
            <person name="Mavromatis K."/>
            <person name="Ivanova N."/>
            <person name="Brettin T."/>
            <person name="Detter J.C."/>
            <person name="Han C."/>
            <person name="Larimer F."/>
            <person name="Land M."/>
            <person name="Hauser L."/>
            <person name="Markowitz V."/>
            <person name="Cheng J.-F."/>
            <person name="Hugenholtz P."/>
            <person name="Woyke T."/>
            <person name="Wu D."/>
            <person name="Spring S."/>
            <person name="Schroeder M."/>
            <person name="Kopitz M."/>
            <person name="Brambilla E."/>
            <person name="Klenk H.-P."/>
            <person name="Eisen J.A."/>
        </authorList>
    </citation>
    <scope>NUCLEOTIDE SEQUENCE</scope>
    <source>
        <strain evidence="2">DSM 3403</strain>
    </source>
</reference>
<dbReference type="Proteomes" id="UP000007590">
    <property type="component" value="Chromosome"/>
</dbReference>
<dbReference type="Pfam" id="PF11138">
    <property type="entry name" value="DUF2911"/>
    <property type="match status" value="1"/>
</dbReference>
<dbReference type="HOGENOM" id="CLU_107963_0_0_10"/>
<dbReference type="RefSeq" id="WP_014682401.1">
    <property type="nucleotide sequence ID" value="NC_017770.1"/>
</dbReference>
<dbReference type="InterPro" id="IPR021314">
    <property type="entry name" value="DUF2911"/>
</dbReference>
<organism evidence="2 3">
    <name type="scientific">Solitalea canadensis (strain ATCC 29591 / DSM 3403 / JCM 21819 / LMG 8368 / NBRC 15130 / NCIMB 12057 / USAM 9D)</name>
    <name type="common">Flexibacter canadensis</name>
    <dbReference type="NCBI Taxonomy" id="929556"/>
    <lineage>
        <taxon>Bacteria</taxon>
        <taxon>Pseudomonadati</taxon>
        <taxon>Bacteroidota</taxon>
        <taxon>Sphingobacteriia</taxon>
        <taxon>Sphingobacteriales</taxon>
        <taxon>Sphingobacteriaceae</taxon>
        <taxon>Solitalea</taxon>
    </lineage>
</organism>
<protein>
    <recommendedName>
        <fullName evidence="4">DUF2911 domain-containing protein</fullName>
    </recommendedName>
</protein>
<evidence type="ECO:0008006" key="4">
    <source>
        <dbReference type="Google" id="ProtNLM"/>
    </source>
</evidence>
<keyword evidence="1" id="KW-0732">Signal</keyword>
<dbReference type="EMBL" id="CP003349">
    <property type="protein sequence ID" value="AFD09179.1"/>
    <property type="molecule type" value="Genomic_DNA"/>
</dbReference>
<name>H8KL96_SOLCM</name>
<evidence type="ECO:0000313" key="2">
    <source>
        <dbReference type="EMBL" id="AFD09179.1"/>
    </source>
</evidence>
<feature type="signal peptide" evidence="1">
    <location>
        <begin position="1"/>
        <end position="20"/>
    </location>
</feature>
<accession>H8KL96</accession>